<evidence type="ECO:0000256" key="1">
    <source>
        <dbReference type="SAM" id="MobiDB-lite"/>
    </source>
</evidence>
<sequence>MSQPKETTRFCRLMPFLNPNTPSSPPSTCCPSKEFEAQSHSIVNSNENWDAFRQEAREKKITTAAGLKELLKERYARKFSLDNSEKGIGLDEEGEDIRPSIAPSKESYRTLIRGNADHIMGLHLEPTKRKGHSKVKLSRMASKLSFSMPDYYLLDEQQEGEKKDGQCRRNSLANGLSKSWIGESGNLQTLLMEDECLSLDSKWRTTSADVPKNKGTNDIDGSSDSSDDDRSNNGDFEYYPKLNPTRGEALERRRSHRTKDGDVRQSLPPNCERFIGIVEAVGDNSIKKGQRILNDAKSCVSRSLPPTKLNEKWAKRDVDDDERSRFAFIDLLISNKVHEKNEDSKVLPTATPCNFELNNRLLEELEQEIYNTTLRNQDSETKVSNVNSSGSLDLQGLSFRNSMPPNAESYLDTVDDQESSSARNLRQSSGISKSLPPKTPHELSIQAPSAAKNFNASFSSAKKTASTGDISQITDGSELLVGWGECYDSDSNEDA</sequence>
<feature type="compositionally biased region" description="Polar residues" evidence="1">
    <location>
        <begin position="419"/>
        <end position="432"/>
    </location>
</feature>
<name>A0ABD3N6D1_9STRA</name>
<accession>A0ABD3N6D1</accession>
<dbReference type="Proteomes" id="UP001530400">
    <property type="component" value="Unassembled WGS sequence"/>
</dbReference>
<feature type="compositionally biased region" description="Polar residues" evidence="1">
    <location>
        <begin position="395"/>
        <end position="404"/>
    </location>
</feature>
<gene>
    <name evidence="2" type="ORF">ACHAWO_009784</name>
</gene>
<comment type="caution">
    <text evidence="2">The sequence shown here is derived from an EMBL/GenBank/DDBJ whole genome shotgun (WGS) entry which is preliminary data.</text>
</comment>
<keyword evidence="3" id="KW-1185">Reference proteome</keyword>
<dbReference type="EMBL" id="JALLPJ020001284">
    <property type="protein sequence ID" value="KAL3771624.1"/>
    <property type="molecule type" value="Genomic_DNA"/>
</dbReference>
<dbReference type="AlphaFoldDB" id="A0ABD3N6D1"/>
<evidence type="ECO:0000313" key="3">
    <source>
        <dbReference type="Proteomes" id="UP001530400"/>
    </source>
</evidence>
<evidence type="ECO:0000313" key="2">
    <source>
        <dbReference type="EMBL" id="KAL3771624.1"/>
    </source>
</evidence>
<reference evidence="2 3" key="1">
    <citation type="submission" date="2024-10" db="EMBL/GenBank/DDBJ databases">
        <title>Updated reference genomes for cyclostephanoid diatoms.</title>
        <authorList>
            <person name="Roberts W.R."/>
            <person name="Alverson A.J."/>
        </authorList>
    </citation>
    <scope>NUCLEOTIDE SEQUENCE [LARGE SCALE GENOMIC DNA]</scope>
    <source>
        <strain evidence="2 3">AJA010-31</strain>
    </source>
</reference>
<proteinExistence type="predicted"/>
<protein>
    <submittedName>
        <fullName evidence="2">Uncharacterized protein</fullName>
    </submittedName>
</protein>
<feature type="region of interest" description="Disordered" evidence="1">
    <location>
        <begin position="395"/>
        <end position="443"/>
    </location>
</feature>
<feature type="compositionally biased region" description="Basic and acidic residues" evidence="1">
    <location>
        <begin position="248"/>
        <end position="263"/>
    </location>
</feature>
<organism evidence="2 3">
    <name type="scientific">Cyclotella atomus</name>
    <dbReference type="NCBI Taxonomy" id="382360"/>
    <lineage>
        <taxon>Eukaryota</taxon>
        <taxon>Sar</taxon>
        <taxon>Stramenopiles</taxon>
        <taxon>Ochrophyta</taxon>
        <taxon>Bacillariophyta</taxon>
        <taxon>Coscinodiscophyceae</taxon>
        <taxon>Thalassiosirophycidae</taxon>
        <taxon>Stephanodiscales</taxon>
        <taxon>Stephanodiscaceae</taxon>
        <taxon>Cyclotella</taxon>
    </lineage>
</organism>
<feature type="region of interest" description="Disordered" evidence="1">
    <location>
        <begin position="1"/>
        <end position="32"/>
    </location>
</feature>
<feature type="compositionally biased region" description="Low complexity" evidence="1">
    <location>
        <begin position="18"/>
        <end position="32"/>
    </location>
</feature>
<feature type="region of interest" description="Disordered" evidence="1">
    <location>
        <begin position="207"/>
        <end position="267"/>
    </location>
</feature>